<dbReference type="EMDB" id="EMD-4831"/>
<dbReference type="PDB" id="6REF">
    <property type="method" value="EM"/>
    <property type="resolution" value="3.30 A"/>
    <property type="chains" value="8=1-89"/>
</dbReference>
<dbReference type="PDB" id="6RD8">
    <property type="method" value="EM"/>
    <property type="resolution" value="3.08 A"/>
    <property type="chains" value="8=1-89"/>
</dbReference>
<dbReference type="PDB" id="6RDX">
    <property type="method" value="EM"/>
    <property type="resolution" value="3.90 A"/>
    <property type="chains" value="8=1-89"/>
</dbReference>
<dbReference type="PDB" id="6RE0">
    <property type="method" value="EM"/>
    <property type="resolution" value="3.60 A"/>
    <property type="chains" value="8=1-89"/>
</dbReference>
<sequence length="89" mass="9869">MVLGEVYLKDILRTPPTGAIPANVPHPFQTSFYTYATKKLIPRHWYLLGGFTFTITLYGILDGLRDSGKKKAYDEAIHAGKTPYTAGGH</sequence>
<dbReference type="PDBsum" id="6RET"/>
<dbReference type="PDBsum" id="6RE3"/>
<dbReference type="PDB" id="6RE6">
    <property type="method" value="EM"/>
    <property type="resolution" value="3.40 A"/>
    <property type="chains" value="8=1-89"/>
</dbReference>
<dbReference type="PDB" id="6RDZ">
    <property type="method" value="EM"/>
    <property type="resolution" value="3.50 A"/>
    <property type="chains" value="8=1-89"/>
</dbReference>
<accession>D8V7I7</accession>
<dbReference type="PDB" id="6RD5">
    <property type="method" value="EM"/>
    <property type="resolution" value="2.69 A"/>
    <property type="chains" value="8=1-89"/>
</dbReference>
<dbReference type="PDBsum" id="6RDI"/>
<dbReference type="EMBL" id="GQ443453">
    <property type="protein sequence ID" value="ADH59420.1"/>
    <property type="molecule type" value="mRNA"/>
</dbReference>
<dbReference type="PDBsum" id="6RE9"/>
<dbReference type="PDB" id="6RDD">
    <property type="method" value="EM"/>
    <property type="resolution" value="3.20 A"/>
    <property type="chains" value="8=1-89"/>
</dbReference>
<organism evidence="2">
    <name type="scientific">Polytomella sp. Pringsheim 198.80</name>
    <dbReference type="NCBI Taxonomy" id="37502"/>
    <lineage>
        <taxon>Eukaryota</taxon>
        <taxon>Viridiplantae</taxon>
        <taxon>Chlorophyta</taxon>
        <taxon>core chlorophytes</taxon>
        <taxon>Chlorophyceae</taxon>
        <taxon>CS clade</taxon>
        <taxon>Chlamydomonadales</taxon>
        <taxon>Chlamydomonadaceae</taxon>
        <taxon>Polytomella</taxon>
    </lineage>
</organism>
<evidence type="ECO:0007829" key="3">
    <source>
        <dbReference type="PDB" id="6RD4"/>
    </source>
</evidence>
<dbReference type="SMR" id="D8V7I7"/>
<dbReference type="PDB" id="6RDL">
    <property type="method" value="EM"/>
    <property type="resolution" value="3.70 A"/>
    <property type="chains" value="8=1-89"/>
</dbReference>
<dbReference type="PDBsum" id="6REC"/>
<dbReference type="PDBsum" id="6RDO"/>
<dbReference type="PDB" id="6RD4">
    <property type="method" value="EM"/>
    <property type="resolution" value="2.90 A"/>
    <property type="chains" value="8=1-89"/>
</dbReference>
<dbReference type="PDBsum" id="6RDF"/>
<dbReference type="PDBsum" id="6RD8"/>
<keyword evidence="1" id="KW-1133">Transmembrane helix</keyword>
<dbReference type="EMDB" id="EMD-4806"/>
<keyword evidence="3 4" id="KW-0002">3D-structure</keyword>
<dbReference type="PDBsum" id="6RDD"/>
<dbReference type="PDBsum" id="6REE"/>
<dbReference type="EMDB" id="EMD-4805"/>
<dbReference type="EMDB" id="EMD-4813"/>
<dbReference type="PDBsum" id="6REB"/>
<dbReference type="EMDB" id="EMD-4821"/>
<dbReference type="PDBsum" id="6RD4"/>
<dbReference type="PDB" id="6RDF">
    <property type="method" value="EM"/>
    <property type="resolution" value="3.20 A"/>
    <property type="chains" value="8=1-89"/>
</dbReference>
<dbReference type="PDB" id="6RDI">
    <property type="method" value="EM"/>
    <property type="resolution" value="3.20 A"/>
    <property type="chains" value="8=1-89"/>
</dbReference>
<dbReference type="EMDB" id="EMD-4808"/>
<dbReference type="EMDB" id="EMD-4848"/>
<dbReference type="EMDB" id="EMD-4824"/>
<dbReference type="EMDB" id="EMD-4846"/>
<dbReference type="PDBsum" id="6RDU"/>
<dbReference type="PDB" id="6RDC">
    <property type="method" value="EM"/>
    <property type="resolution" value="3.20 A"/>
    <property type="chains" value="8=1-89"/>
</dbReference>
<dbReference type="EMDB" id="EMD-4842"/>
<dbReference type="PDB" id="6RE3">
    <property type="method" value="EM"/>
    <property type="resolution" value="3.30 A"/>
    <property type="chains" value="8=1-89"/>
</dbReference>
<dbReference type="PDBsum" id="6RD9"/>
<dbReference type="PDB" id="6RDR">
    <property type="method" value="EM"/>
    <property type="resolution" value="4.10 A"/>
    <property type="chains" value="8=1-89"/>
</dbReference>
<reference evidence="3 4" key="2">
    <citation type="journal article" date="2019" name="Science">
        <title>Rotary substates of mitochondrial ATP synthase reveal the basis of flexible F&lt;sub&gt;1&lt;/sub&gt;-F&lt;sub&gt;o&lt;/sub&gt; coupling.</title>
        <authorList>
            <person name="Murphy B.J."/>
            <person name="Klusch N."/>
            <person name="Langer J."/>
            <person name="Mills D.J."/>
            <person name="Yildiz O."/>
            <person name="Kuhlbrandt W."/>
        </authorList>
    </citation>
    <scope>STRUCTURE BY ELECTRON MICROSCOPY (2.69 ANGSTROMS)</scope>
</reference>
<dbReference type="PDB" id="9EVD">
    <property type="method" value="EM"/>
    <property type="resolution" value="5.60 A"/>
    <property type="chains" value="8=1-89"/>
</dbReference>
<dbReference type="EMDB" id="EMD-19999"/>
<dbReference type="EMDB" id="EMD-4845"/>
<dbReference type="EMDB" id="EMD-4818"/>
<dbReference type="PDB" id="6RES">
    <property type="method" value="EM"/>
    <property type="resolution" value="4.30 A"/>
    <property type="chains" value="8=1-89"/>
</dbReference>
<dbReference type="PDB" id="6RDU">
    <property type="method" value="EM"/>
    <property type="resolution" value="3.50 A"/>
    <property type="chains" value="8=1-89"/>
</dbReference>
<dbReference type="PDBsum" id="6RDW"/>
<dbReference type="PDBsum" id="6RDA"/>
<dbReference type="PDBsum" id="6REF"/>
<dbReference type="PDB" id="6REB">
    <property type="method" value="EM"/>
    <property type="resolution" value="3.20 A"/>
    <property type="chains" value="8=1-89"/>
</dbReference>
<dbReference type="PDBsum" id="6RE0"/>
<dbReference type="PDB" id="6RD7">
    <property type="method" value="EM"/>
    <property type="resolution" value="2.73 A"/>
    <property type="chains" value="8=1-89"/>
</dbReference>
<feature type="transmembrane region" description="Helical" evidence="1">
    <location>
        <begin position="44"/>
        <end position="61"/>
    </location>
</feature>
<dbReference type="PDB" id="6RDA">
    <property type="method" value="EM"/>
    <property type="resolution" value="3.04 A"/>
    <property type="chains" value="8=1-89"/>
</dbReference>
<dbReference type="PDB" id="6RE9">
    <property type="method" value="EM"/>
    <property type="resolution" value="3.90 A"/>
    <property type="chains" value="8=1-89"/>
</dbReference>
<dbReference type="EMDB" id="EMD-4834"/>
<dbReference type="EMDB" id="EMD-4822"/>
<dbReference type="EMDB" id="EMD-4809"/>
<dbReference type="EMDB" id="EMD-4836"/>
<dbReference type="EMDB" id="EMD-4830"/>
<dbReference type="EMDB" id="EMD-4853"/>
<dbReference type="AlphaFoldDB" id="D8V7I7"/>
<dbReference type="PDB" id="6RET">
    <property type="method" value="EM"/>
    <property type="resolution" value="4.30 A"/>
    <property type="chains" value="8=1-89"/>
</dbReference>
<keyword evidence="1" id="KW-0812">Transmembrane</keyword>
<dbReference type="TCDB" id="3.A.2.1.11">
    <property type="family name" value="the h+- or na+-translocating f-type, v-type and a-type atpase (f-atpase) superfamily"/>
</dbReference>
<evidence type="ECO:0000313" key="2">
    <source>
        <dbReference type="EMBL" id="ADH59420.1"/>
    </source>
</evidence>
<dbReference type="PDB" id="6RDK">
    <property type="method" value="EM"/>
    <property type="resolution" value="3.70 A"/>
    <property type="chains" value="8=1-89"/>
</dbReference>
<dbReference type="PDB" id="6REP">
    <property type="method" value="EM"/>
    <property type="resolution" value="3.10 A"/>
    <property type="chains" value="8=1-89"/>
</dbReference>
<evidence type="ECO:0007829" key="4">
    <source>
        <dbReference type="PDB" id="6RD5"/>
    </source>
</evidence>
<dbReference type="PDB" id="6RDN">
    <property type="method" value="EM"/>
    <property type="resolution" value="3.20 A"/>
    <property type="chains" value="8=1-89"/>
</dbReference>
<dbReference type="EMDB" id="EMD-4856"/>
<keyword evidence="1" id="KW-0472">Membrane</keyword>
<dbReference type="EMDB" id="EMD-4816"/>
<dbReference type="EMDB" id="EMD-4839"/>
<dbReference type="EMDB" id="EMD-4837"/>
<dbReference type="EMDB" id="EMD-4849"/>
<dbReference type="PDBsum" id="6RE8"/>
<dbReference type="PDBsum" id="6RD5"/>
<protein>
    <submittedName>
        <fullName evidence="2">Mitochondrial ATP synthase subunit ASA8</fullName>
    </submittedName>
</protein>
<dbReference type="PDBsum" id="6RDC"/>
<dbReference type="PDB" id="6RE8">
    <property type="method" value="EM"/>
    <property type="resolution" value="3.80 A"/>
    <property type="chains" value="8=1-89"/>
</dbReference>
<dbReference type="EMDB" id="EMD-4843"/>
<dbReference type="PDB" id="6RD9">
    <property type="method" value="EM"/>
    <property type="resolution" value="3.00 A"/>
    <property type="chains" value="8=1-89"/>
</dbReference>
<dbReference type="PDBsum" id="6RES"/>
<dbReference type="PDBsum" id="6RE5"/>
<evidence type="ECO:0007829" key="5">
    <source>
        <dbReference type="PDB" id="9EVD"/>
    </source>
</evidence>
<dbReference type="EMDB" id="EMD-4855"/>
<dbReference type="PDBsum" id="6RE2"/>
<dbReference type="PDBsum" id="6RD7"/>
<dbReference type="EMDB" id="EMD-4814"/>
<dbReference type="EMDB" id="EMD-4828"/>
<name>D8V7I7_9CHLO</name>
<dbReference type="EMDB" id="EMD-4851"/>
<dbReference type="EMDB" id="EMD-4840"/>
<reference evidence="2" key="1">
    <citation type="journal article" date="2010" name="Biochim. Biophys. Acta">
        <title>Subunit-subunit interactions and overall topology of the dimeric mitochondrial ATP synthase of Polytomella sp.</title>
        <authorList>
            <person name="Cano-Estrada A."/>
            <person name="Vazquez-Acevedo M."/>
            <person name="Villavicencio-Queijeiro A."/>
            <person name="Figueroa-Martinez F."/>
            <person name="Miranda-Astudillo H."/>
            <person name="Cordeiro Y."/>
            <person name="Mignaco J.A."/>
            <person name="Foguel D."/>
            <person name="Cardol P."/>
            <person name="Lapaille M."/>
            <person name="Remacle C."/>
            <person name="Wilkens S."/>
            <person name="Gonzalez-Halphen D."/>
        </authorList>
    </citation>
    <scope>NUCLEOTIDE SEQUENCE</scope>
</reference>
<dbReference type="EMDB" id="EMD-4852"/>
<dbReference type="PDB" id="6RE2">
    <property type="method" value="EM"/>
    <property type="resolution" value="3.20 A"/>
    <property type="chains" value="8=1-89"/>
</dbReference>
<dbReference type="EMDB" id="EMD-4825"/>
<dbReference type="PDB" id="6RDT">
    <property type="method" value="EM"/>
    <property type="resolution" value="3.40 A"/>
    <property type="chains" value="8=1-89"/>
</dbReference>
<dbReference type="PDBsum" id="6RDR"/>
<dbReference type="PDBsum" id="6RDT"/>
<dbReference type="PDBsum" id="6RDX"/>
<dbReference type="PDB" id="6RDQ">
    <property type="method" value="EM"/>
    <property type="resolution" value="4.00 A"/>
    <property type="chains" value="8=1-89"/>
</dbReference>
<dbReference type="EMDB" id="EMD-4811"/>
<reference evidence="5" key="3">
    <citation type="journal article" date="2024" name="Science">
        <title>In situ structure and rotary states of mitochondrial ATP synthase in whole &amp;lt;i&amp;gt;Polytomella&amp;lt;/i&amp;gt; cells.</title>
        <authorList>
            <person name="Dietrich L."/>
            <person name="Agip A.A."/>
            <person name="Kunz C."/>
            <person name="Schwarz A."/>
            <person name="Kuhlbrandt W."/>
        </authorList>
    </citation>
    <scope>STRUCTURE BY ELECTRON MICROSCOPY (5.60 ANGSTROMS)</scope>
</reference>
<dbReference type="PDBsum" id="6REP"/>
<dbReference type="PDBsum" id="6RDK"/>
<dbReference type="EMDB" id="EMD-4819"/>
<dbReference type="PDB" id="6REC">
    <property type="method" value="EM"/>
    <property type="resolution" value="3.30 A"/>
    <property type="chains" value="8=1-89"/>
</dbReference>
<dbReference type="EMDB" id="EMD-4810"/>
<dbReference type="PDBsum" id="6RDL"/>
<dbReference type="PDB" id="6RE5">
    <property type="method" value="EM"/>
    <property type="resolution" value="3.20 A"/>
    <property type="chains" value="8=1-89"/>
</dbReference>
<dbReference type="PDB" id="6REE">
    <property type="method" value="EM"/>
    <property type="resolution" value="3.10 A"/>
    <property type="chains" value="8=1-89"/>
</dbReference>
<dbReference type="EMDB" id="EMD-4833"/>
<dbReference type="PDB" id="6RDH">
    <property type="method" value="EM"/>
    <property type="resolution" value="3.00 A"/>
    <property type="chains" value="8=1-89"/>
</dbReference>
<dbReference type="PDBsum" id="6RDH"/>
<dbReference type="PDBsum" id="6RE6"/>
<proteinExistence type="evidence at protein level"/>
<dbReference type="PDBsum" id="6RDZ"/>
<evidence type="ECO:0000256" key="1">
    <source>
        <dbReference type="SAM" id="Phobius"/>
    </source>
</evidence>
<dbReference type="PDBsum" id="6RDQ"/>
<dbReference type="PDB" id="6RDW">
    <property type="method" value="EM"/>
    <property type="resolution" value="3.80 A"/>
    <property type="chains" value="8=1-89"/>
</dbReference>
<dbReference type="PDBsum" id="6RDN"/>
<dbReference type="PDB" id="6RDO">
    <property type="method" value="EM"/>
    <property type="resolution" value="3.10 A"/>
    <property type="chains" value="8=1-89"/>
</dbReference>
<dbReference type="EMDB" id="EMD-4827"/>